<evidence type="ECO:0000313" key="2">
    <source>
        <dbReference type="EMBL" id="RLU15570.1"/>
    </source>
</evidence>
<organism evidence="2 3">
    <name type="scientific">Ooceraea biroi</name>
    <name type="common">Clonal raider ant</name>
    <name type="synonym">Cerapachys biroi</name>
    <dbReference type="NCBI Taxonomy" id="2015173"/>
    <lineage>
        <taxon>Eukaryota</taxon>
        <taxon>Metazoa</taxon>
        <taxon>Ecdysozoa</taxon>
        <taxon>Arthropoda</taxon>
        <taxon>Hexapoda</taxon>
        <taxon>Insecta</taxon>
        <taxon>Pterygota</taxon>
        <taxon>Neoptera</taxon>
        <taxon>Endopterygota</taxon>
        <taxon>Hymenoptera</taxon>
        <taxon>Apocrita</taxon>
        <taxon>Aculeata</taxon>
        <taxon>Formicoidea</taxon>
        <taxon>Formicidae</taxon>
        <taxon>Dorylinae</taxon>
        <taxon>Ooceraea</taxon>
    </lineage>
</organism>
<sequence>MGVTRFSLFALEALEGQYAGWILHPLGKGREVVRIPQSVRQIAMEDDGEYRCFATAFYKAQPVLKFIAEVLDIRDINRIGKTTPQFSRVKLPKKSGSQDRDHSFAG</sequence>
<protein>
    <submittedName>
        <fullName evidence="2">Uncharacterized protein</fullName>
    </submittedName>
</protein>
<accession>A0A3L8D598</accession>
<name>A0A3L8D598_OOCBI</name>
<evidence type="ECO:0000256" key="1">
    <source>
        <dbReference type="SAM" id="MobiDB-lite"/>
    </source>
</evidence>
<comment type="caution">
    <text evidence="2">The sequence shown here is derived from an EMBL/GenBank/DDBJ whole genome shotgun (WGS) entry which is preliminary data.</text>
</comment>
<feature type="compositionally biased region" description="Basic and acidic residues" evidence="1">
    <location>
        <begin position="96"/>
        <end position="106"/>
    </location>
</feature>
<dbReference type="Proteomes" id="UP000279307">
    <property type="component" value="Chromosome 13"/>
</dbReference>
<reference evidence="2 3" key="1">
    <citation type="journal article" date="2018" name="Genome Res.">
        <title>The genomic architecture and molecular evolution of ant odorant receptors.</title>
        <authorList>
            <person name="McKenzie S.K."/>
            <person name="Kronauer D.J.C."/>
        </authorList>
    </citation>
    <scope>NUCLEOTIDE SEQUENCE [LARGE SCALE GENOMIC DNA]</scope>
    <source>
        <strain evidence="2">Clonal line C1</strain>
    </source>
</reference>
<proteinExistence type="predicted"/>
<evidence type="ECO:0000313" key="3">
    <source>
        <dbReference type="Proteomes" id="UP000279307"/>
    </source>
</evidence>
<dbReference type="AlphaFoldDB" id="A0A3L8D598"/>
<gene>
    <name evidence="2" type="ORF">DMN91_012564</name>
</gene>
<dbReference type="EMBL" id="QOIP01000013">
    <property type="protein sequence ID" value="RLU15570.1"/>
    <property type="molecule type" value="Genomic_DNA"/>
</dbReference>
<feature type="region of interest" description="Disordered" evidence="1">
    <location>
        <begin position="87"/>
        <end position="106"/>
    </location>
</feature>